<dbReference type="InterPro" id="IPR039420">
    <property type="entry name" value="WalR-like"/>
</dbReference>
<dbReference type="CDD" id="cd17574">
    <property type="entry name" value="REC_OmpR"/>
    <property type="match status" value="1"/>
</dbReference>
<dbReference type="SMART" id="SM00448">
    <property type="entry name" value="REC"/>
    <property type="match status" value="1"/>
</dbReference>
<evidence type="ECO:0000256" key="1">
    <source>
        <dbReference type="ARBA" id="ARBA00022553"/>
    </source>
</evidence>
<accession>A0A3B1DN22</accession>
<dbReference type="GO" id="GO:0005829">
    <property type="term" value="C:cytosol"/>
    <property type="evidence" value="ECO:0007669"/>
    <property type="project" value="TreeGrafter"/>
</dbReference>
<dbReference type="FunFam" id="3.40.50.2300:FF:000001">
    <property type="entry name" value="DNA-binding response regulator PhoB"/>
    <property type="match status" value="1"/>
</dbReference>
<evidence type="ECO:0000313" key="7">
    <source>
        <dbReference type="EMBL" id="VAX37458.1"/>
    </source>
</evidence>
<feature type="domain" description="Response regulatory" evidence="6">
    <location>
        <begin position="18"/>
        <end position="132"/>
    </location>
</feature>
<dbReference type="PANTHER" id="PTHR48111">
    <property type="entry name" value="REGULATOR OF RPOS"/>
    <property type="match status" value="1"/>
</dbReference>
<evidence type="ECO:0000256" key="4">
    <source>
        <dbReference type="ARBA" id="ARBA00023125"/>
    </source>
</evidence>
<dbReference type="GO" id="GO:0000156">
    <property type="term" value="F:phosphorelay response regulator activity"/>
    <property type="evidence" value="ECO:0007669"/>
    <property type="project" value="TreeGrafter"/>
</dbReference>
<dbReference type="GO" id="GO:0006355">
    <property type="term" value="P:regulation of DNA-templated transcription"/>
    <property type="evidence" value="ECO:0007669"/>
    <property type="project" value="TreeGrafter"/>
</dbReference>
<protein>
    <recommendedName>
        <fullName evidence="6">Response regulatory domain-containing protein</fullName>
    </recommendedName>
</protein>
<dbReference type="PROSITE" id="PS50110">
    <property type="entry name" value="RESPONSE_REGULATORY"/>
    <property type="match status" value="1"/>
</dbReference>
<keyword evidence="3" id="KW-0805">Transcription regulation</keyword>
<dbReference type="EMBL" id="UOGL01000123">
    <property type="protein sequence ID" value="VAX37458.1"/>
    <property type="molecule type" value="Genomic_DNA"/>
</dbReference>
<dbReference type="InterPro" id="IPR011006">
    <property type="entry name" value="CheY-like_superfamily"/>
</dbReference>
<keyword evidence="2" id="KW-0902">Two-component regulatory system</keyword>
<name>A0A3B1DN22_9ZZZZ</name>
<keyword evidence="5" id="KW-0804">Transcription</keyword>
<evidence type="ECO:0000256" key="5">
    <source>
        <dbReference type="ARBA" id="ARBA00023163"/>
    </source>
</evidence>
<gene>
    <name evidence="7" type="ORF">MNBD_PLANCTO02-1141</name>
</gene>
<reference evidence="7" key="1">
    <citation type="submission" date="2018-06" db="EMBL/GenBank/DDBJ databases">
        <authorList>
            <person name="Zhirakovskaya E."/>
        </authorList>
    </citation>
    <scope>NUCLEOTIDE SEQUENCE</scope>
</reference>
<dbReference type="InterPro" id="IPR001789">
    <property type="entry name" value="Sig_transdc_resp-reg_receiver"/>
</dbReference>
<evidence type="ECO:0000259" key="6">
    <source>
        <dbReference type="PROSITE" id="PS50110"/>
    </source>
</evidence>
<organism evidence="7">
    <name type="scientific">hydrothermal vent metagenome</name>
    <dbReference type="NCBI Taxonomy" id="652676"/>
    <lineage>
        <taxon>unclassified sequences</taxon>
        <taxon>metagenomes</taxon>
        <taxon>ecological metagenomes</taxon>
    </lineage>
</organism>
<dbReference type="Gene3D" id="3.40.50.2300">
    <property type="match status" value="1"/>
</dbReference>
<evidence type="ECO:0000256" key="3">
    <source>
        <dbReference type="ARBA" id="ARBA00023015"/>
    </source>
</evidence>
<dbReference type="PANTHER" id="PTHR48111:SF1">
    <property type="entry name" value="TWO-COMPONENT RESPONSE REGULATOR ORR33"/>
    <property type="match status" value="1"/>
</dbReference>
<dbReference type="AlphaFoldDB" id="A0A3B1DN22"/>
<dbReference type="SUPFAM" id="SSF52172">
    <property type="entry name" value="CheY-like"/>
    <property type="match status" value="1"/>
</dbReference>
<dbReference type="GO" id="GO:0032993">
    <property type="term" value="C:protein-DNA complex"/>
    <property type="evidence" value="ECO:0007669"/>
    <property type="project" value="TreeGrafter"/>
</dbReference>
<dbReference type="Pfam" id="PF00072">
    <property type="entry name" value="Response_reg"/>
    <property type="match status" value="1"/>
</dbReference>
<sequence length="187" mass="20850">MSSGEFLNSGNQHSVAHRILLVEDDPEVSAFIKELLEENNYKVMLAKDGGQAQATFTMQKPDFVILDLILPGESGFEICKRFKQMNEQIPILILSAIELPDSKRLAEKVGADGYLTKPFDSEELLHQISTISELAWKRKHTEQPGEVGRIKFHCLCGKRFAVSPAHRGKNLICPQCGEPVAVPRHGN</sequence>
<keyword evidence="4" id="KW-0238">DNA-binding</keyword>
<dbReference type="GO" id="GO:0000976">
    <property type="term" value="F:transcription cis-regulatory region binding"/>
    <property type="evidence" value="ECO:0007669"/>
    <property type="project" value="TreeGrafter"/>
</dbReference>
<proteinExistence type="predicted"/>
<evidence type="ECO:0000256" key="2">
    <source>
        <dbReference type="ARBA" id="ARBA00023012"/>
    </source>
</evidence>
<keyword evidence="1" id="KW-0597">Phosphoprotein</keyword>